<feature type="chain" id="PRO_5022791815" evidence="1">
    <location>
        <begin position="25"/>
        <end position="466"/>
    </location>
</feature>
<gene>
    <name evidence="2" type="ORF">FQV27_03565</name>
</gene>
<keyword evidence="3" id="KW-1185">Reference proteome</keyword>
<sequence length="466" mass="51153">MRRRCISLLVVGSFAGLPQHSAYADVVAEYFFYETMGDQVGLAARSFADYQAERQLWRDNIAAATAQLDACGGCASAQAELDKWQGIENEFQDVAGQLARISGMPPLLANFLDIDMPMTERRAPLEGYDFDRAKWLAEVNPACRAPGEAHFNCVDAFEQGTGSRYRWSGLQLGVEHMCYDTAKLFNACSVEDLDLLAQLTKMQQQRKAGRVIPEIVADDIRYTTVYFGDVPDQFELPFPPEEVVLKQLTEDPAKPKGVKLVTKPREGRSLVSARIHNFSWQDVTADDTCFDGIDNEEATQQAICQDLRDLSFGGNAPIIECEFTQANAPSHLRDTTLSWYGTRPEMAERDRLIAISPGHPILKVGDPRSTCDSAARSAGGYFILQPGSTLEPGTPVVGVMFGPEPDDVVKALNLGSVYEGTVAVSEVYSMAMTGYAVLLTEQQVEEASAFGPLEEVGQLVPVKLPK</sequence>
<evidence type="ECO:0000256" key="1">
    <source>
        <dbReference type="SAM" id="SignalP"/>
    </source>
</evidence>
<dbReference type="EMBL" id="VOPL01000001">
    <property type="protein sequence ID" value="TXB70935.1"/>
    <property type="molecule type" value="Genomic_DNA"/>
</dbReference>
<accession>A0A5C6SBE2</accession>
<dbReference type="RefSeq" id="WP_147096418.1">
    <property type="nucleotide sequence ID" value="NZ_JBHUFH010000002.1"/>
</dbReference>
<evidence type="ECO:0000313" key="3">
    <source>
        <dbReference type="Proteomes" id="UP000321562"/>
    </source>
</evidence>
<organism evidence="2 3">
    <name type="scientific">Paracoccus aurantiacus</name>
    <dbReference type="NCBI Taxonomy" id="2599412"/>
    <lineage>
        <taxon>Bacteria</taxon>
        <taxon>Pseudomonadati</taxon>
        <taxon>Pseudomonadota</taxon>
        <taxon>Alphaproteobacteria</taxon>
        <taxon>Rhodobacterales</taxon>
        <taxon>Paracoccaceae</taxon>
        <taxon>Paracoccus</taxon>
    </lineage>
</organism>
<proteinExistence type="predicted"/>
<feature type="signal peptide" evidence="1">
    <location>
        <begin position="1"/>
        <end position="24"/>
    </location>
</feature>
<protein>
    <submittedName>
        <fullName evidence="2">Uncharacterized protein</fullName>
    </submittedName>
</protein>
<keyword evidence="1" id="KW-0732">Signal</keyword>
<comment type="caution">
    <text evidence="2">The sequence shown here is derived from an EMBL/GenBank/DDBJ whole genome shotgun (WGS) entry which is preliminary data.</text>
</comment>
<name>A0A5C6SBE2_9RHOB</name>
<evidence type="ECO:0000313" key="2">
    <source>
        <dbReference type="EMBL" id="TXB70935.1"/>
    </source>
</evidence>
<dbReference type="AlphaFoldDB" id="A0A5C6SBE2"/>
<dbReference type="Proteomes" id="UP000321562">
    <property type="component" value="Unassembled WGS sequence"/>
</dbReference>
<reference evidence="2 3" key="1">
    <citation type="submission" date="2019-08" db="EMBL/GenBank/DDBJ databases">
        <authorList>
            <person name="Ye J."/>
        </authorList>
    </citation>
    <scope>NUCLEOTIDE SEQUENCE [LARGE SCALE GENOMIC DNA]</scope>
    <source>
        <strain evidence="2 3">TK008</strain>
    </source>
</reference>